<feature type="coiled-coil region" evidence="1">
    <location>
        <begin position="215"/>
        <end position="242"/>
    </location>
</feature>
<reference evidence="2 3" key="1">
    <citation type="submission" date="2019-08" db="EMBL/GenBank/DDBJ databases">
        <authorList>
            <person name="Herpell B J."/>
        </authorList>
    </citation>
    <scope>NUCLEOTIDE SEQUENCE [LARGE SCALE GENOMIC DNA]</scope>
    <source>
        <strain evidence="3">Msb3</strain>
    </source>
</reference>
<proteinExistence type="predicted"/>
<evidence type="ECO:0000313" key="2">
    <source>
        <dbReference type="EMBL" id="VVD29131.1"/>
    </source>
</evidence>
<keyword evidence="1" id="KW-0175">Coiled coil</keyword>
<dbReference type="EMBL" id="LR699553">
    <property type="protein sequence ID" value="VVD29131.1"/>
    <property type="molecule type" value="Genomic_DNA"/>
</dbReference>
<keyword evidence="3" id="KW-1185">Reference proteome</keyword>
<evidence type="ECO:0000313" key="3">
    <source>
        <dbReference type="Proteomes" id="UP000325811"/>
    </source>
</evidence>
<dbReference type="AlphaFoldDB" id="A0A5Q4YTG2"/>
<protein>
    <submittedName>
        <fullName evidence="2">Uncharacterized protein</fullName>
    </submittedName>
</protein>
<evidence type="ECO:0000256" key="1">
    <source>
        <dbReference type="SAM" id="Coils"/>
    </source>
</evidence>
<accession>A0A5Q4YTG2</accession>
<sequence length="285" mass="32678">MTEASTISLRERFDSLNGGISMWLSRFSDSLVEHGLDEFYRVAHEESKHAPEMAMRNDWHFLRTGIEGLGNEQLESVIASLKEPFARIGTLGEEYQRCAVSIEKSEEQWHVVAKRARQQLAVWEPWAIEAEIAWRKRSFPWTHVSGFDGLLRLQVSIDLRGASAEIESPQRLQRNLAFFETQFRAVRATISSAYLDEELPEESSVYDFDMGISDLMKQQTQVNELVNRKAEIAEELKCARDAYRAQKGPLNILLGQLPNTAQWALFRICRPDLREPSEVKQLGAH</sequence>
<name>A0A5Q4YTG2_9BURK</name>
<dbReference type="KEGG" id="pdio:PDMSB3_2675"/>
<dbReference type="Proteomes" id="UP000325811">
    <property type="component" value="Chromosome I"/>
</dbReference>
<dbReference type="RefSeq" id="WP_165186305.1">
    <property type="nucleotide sequence ID" value="NZ_LR699553.1"/>
</dbReference>
<organism evidence="2 3">
    <name type="scientific">Paraburkholderia dioscoreae</name>
    <dbReference type="NCBI Taxonomy" id="2604047"/>
    <lineage>
        <taxon>Bacteria</taxon>
        <taxon>Pseudomonadati</taxon>
        <taxon>Pseudomonadota</taxon>
        <taxon>Betaproteobacteria</taxon>
        <taxon>Burkholderiales</taxon>
        <taxon>Burkholderiaceae</taxon>
        <taxon>Paraburkholderia</taxon>
    </lineage>
</organism>
<gene>
    <name evidence="2" type="ORF">PDMSB3_2675</name>
</gene>